<feature type="non-terminal residue" evidence="1">
    <location>
        <position position="1"/>
    </location>
</feature>
<dbReference type="GO" id="GO:0016757">
    <property type="term" value="F:glycosyltransferase activity"/>
    <property type="evidence" value="ECO:0007669"/>
    <property type="project" value="UniProtKB-KW"/>
</dbReference>
<sequence length="214" mass="23682">MKYKKFLLKLATQQLPPSLQSHAYHPKLLDNRLKICNQGLLSVINRRLDGLVSARLQLQSLDSHSLRQSASAESARTPPFAARLRRSSVAGVVAYVLNVAWIDGSTGFGKPFIDAVWSISESPKDELKSNKRRFILHCLRILLFQIVEELVFNSLGTGATKETDETGTSIVTGTRFVKGGGLHGWNLMSKLTSRGEQLINGTCFTYKLLIIIVG</sequence>
<dbReference type="EMBL" id="CACTIH010001936">
    <property type="protein sequence ID" value="CAA2969277.1"/>
    <property type="molecule type" value="Genomic_DNA"/>
</dbReference>
<reference evidence="1 2" key="1">
    <citation type="submission" date="2019-12" db="EMBL/GenBank/DDBJ databases">
        <authorList>
            <person name="Alioto T."/>
            <person name="Alioto T."/>
            <person name="Gomez Garrido J."/>
        </authorList>
    </citation>
    <scope>NUCLEOTIDE SEQUENCE [LARGE SCALE GENOMIC DNA]</scope>
</reference>
<keyword evidence="2" id="KW-1185">Reference proteome</keyword>
<keyword evidence="1" id="KW-0808">Transferase</keyword>
<dbReference type="OrthoDB" id="2603at2759"/>
<organism evidence="1 2">
    <name type="scientific">Olea europaea subsp. europaea</name>
    <dbReference type="NCBI Taxonomy" id="158383"/>
    <lineage>
        <taxon>Eukaryota</taxon>
        <taxon>Viridiplantae</taxon>
        <taxon>Streptophyta</taxon>
        <taxon>Embryophyta</taxon>
        <taxon>Tracheophyta</taxon>
        <taxon>Spermatophyta</taxon>
        <taxon>Magnoliopsida</taxon>
        <taxon>eudicotyledons</taxon>
        <taxon>Gunneridae</taxon>
        <taxon>Pentapetalae</taxon>
        <taxon>asterids</taxon>
        <taxon>lamiids</taxon>
        <taxon>Lamiales</taxon>
        <taxon>Oleaceae</taxon>
        <taxon>Oleeae</taxon>
        <taxon>Olea</taxon>
    </lineage>
</organism>
<evidence type="ECO:0000313" key="2">
    <source>
        <dbReference type="Proteomes" id="UP000594638"/>
    </source>
</evidence>
<dbReference type="Proteomes" id="UP000594638">
    <property type="component" value="Unassembled WGS sequence"/>
</dbReference>
<gene>
    <name evidence="1" type="ORF">OLEA9_A024525</name>
</gene>
<dbReference type="AlphaFoldDB" id="A0A8S0QU74"/>
<keyword evidence="1" id="KW-0328">Glycosyltransferase</keyword>
<evidence type="ECO:0000313" key="1">
    <source>
        <dbReference type="EMBL" id="CAA2969277.1"/>
    </source>
</evidence>
<comment type="caution">
    <text evidence="1">The sequence shown here is derived from an EMBL/GenBank/DDBJ whole genome shotgun (WGS) entry which is preliminary data.</text>
</comment>
<accession>A0A8S0QU74</accession>
<protein>
    <submittedName>
        <fullName evidence="1">Dolichol-phosphate mannosyltransferase subunit 1</fullName>
    </submittedName>
</protein>
<proteinExistence type="predicted"/>
<name>A0A8S0QU74_OLEEU</name>